<keyword evidence="3" id="KW-1185">Reference proteome</keyword>
<evidence type="ECO:0000256" key="1">
    <source>
        <dbReference type="SAM" id="Phobius"/>
    </source>
</evidence>
<dbReference type="AlphaFoldDB" id="A0A410QA94"/>
<feature type="transmembrane region" description="Helical" evidence="1">
    <location>
        <begin position="91"/>
        <end position="107"/>
    </location>
</feature>
<feature type="transmembrane region" description="Helical" evidence="1">
    <location>
        <begin position="42"/>
        <end position="62"/>
    </location>
</feature>
<keyword evidence="1" id="KW-0472">Membrane</keyword>
<feature type="transmembrane region" description="Helical" evidence="1">
    <location>
        <begin position="7"/>
        <end position="30"/>
    </location>
</feature>
<dbReference type="OrthoDB" id="1707868at2"/>
<dbReference type="KEGG" id="spoa:EQM13_04655"/>
<organism evidence="2 3">
    <name type="scientific">Acidilutibacter cellobiosedens</name>
    <dbReference type="NCBI Taxonomy" id="2507161"/>
    <lineage>
        <taxon>Bacteria</taxon>
        <taxon>Bacillati</taxon>
        <taxon>Bacillota</taxon>
        <taxon>Tissierellia</taxon>
        <taxon>Tissierellales</taxon>
        <taxon>Acidilutibacteraceae</taxon>
        <taxon>Acidilutibacter</taxon>
    </lineage>
</organism>
<keyword evidence="1" id="KW-0812">Transmembrane</keyword>
<name>A0A410QA94_9FIRM</name>
<evidence type="ECO:0000313" key="2">
    <source>
        <dbReference type="EMBL" id="QAT60921.1"/>
    </source>
</evidence>
<evidence type="ECO:0000313" key="3">
    <source>
        <dbReference type="Proteomes" id="UP000287969"/>
    </source>
</evidence>
<dbReference type="RefSeq" id="WP_128752059.1">
    <property type="nucleotide sequence ID" value="NZ_CP035282.1"/>
</dbReference>
<keyword evidence="1" id="KW-1133">Transmembrane helix</keyword>
<protein>
    <recommendedName>
        <fullName evidence="4">DUF5673 domain-containing protein</fullName>
    </recommendedName>
</protein>
<evidence type="ECO:0008006" key="4">
    <source>
        <dbReference type="Google" id="ProtNLM"/>
    </source>
</evidence>
<feature type="transmembrane region" description="Helical" evidence="1">
    <location>
        <begin position="113"/>
        <end position="133"/>
    </location>
</feature>
<proteinExistence type="predicted"/>
<dbReference type="Proteomes" id="UP000287969">
    <property type="component" value="Chromosome"/>
</dbReference>
<sequence length="226" mass="26409">MISVKKSLSFFISILVTIIFIYALSNTMSLFFNLNNQNTRTILINLILTLGLMFFITFQGSLNKRWNKKLLLKEKVLLSANIDKFTLSEKLWIYLLVFLIYFTPLIRDLSFKNVPLINIFMFFPSIVIFELLLRVSKNSLKTYFTENGIIVFGLDLRLYIPLGKPIDNLEGYYPYNAIDSYISCPDKIQIFIQYEQGKLVLKEDKNTINKIISVLKKNKIETRKIS</sequence>
<accession>A0A410QA94</accession>
<reference evidence="3" key="1">
    <citation type="submission" date="2019-01" db="EMBL/GenBank/DDBJ databases">
        <title>Draft genomes of a novel of Sporanaerobacter strains.</title>
        <authorList>
            <person name="Ma S."/>
        </authorList>
    </citation>
    <scope>NUCLEOTIDE SEQUENCE [LARGE SCALE GENOMIC DNA]</scope>
    <source>
        <strain evidence="3">NJN-17</strain>
    </source>
</reference>
<dbReference type="EMBL" id="CP035282">
    <property type="protein sequence ID" value="QAT60921.1"/>
    <property type="molecule type" value="Genomic_DNA"/>
</dbReference>
<gene>
    <name evidence="2" type="ORF">EQM13_04655</name>
</gene>